<dbReference type="Proteomes" id="UP001208689">
    <property type="component" value="Chromosome"/>
</dbReference>
<evidence type="ECO:0000256" key="5">
    <source>
        <dbReference type="ARBA" id="ARBA00023004"/>
    </source>
</evidence>
<dbReference type="Pfam" id="PF02754">
    <property type="entry name" value="CCG"/>
    <property type="match status" value="2"/>
</dbReference>
<evidence type="ECO:0000256" key="6">
    <source>
        <dbReference type="ARBA" id="ARBA00023014"/>
    </source>
</evidence>
<dbReference type="EMBL" id="CP104013">
    <property type="protein sequence ID" value="UYP47795.1"/>
    <property type="molecule type" value="Genomic_DNA"/>
</dbReference>
<sequence length="421" mass="47543">MEIFKKFKKYSWMIPIFKTVSKEDRNNFIDGYKNRKKFYTVDNIDANLKDMAKCALCPNMCRFDCPAVQVTKKEPYAPASKARISYFMGMQHIPMGESSAIDTLYQCMGCNACLQWCPMDISTGDFLVEMRAELEKRDLLPQSVQPLKQRIESNGSVFEISPFSEESDFNHNDPNPEVFYYIGCMDMKYAPHAIRATMGLLEMMGVKYCTHLESRECCGGPVNKAGHRSVAVGLSERNQVLLKESKVKTIISTCPGCTGTIKKTYTSLGHPVKAEVLPAIQYFLNKIDEGSLKLTQTIDKTITYHDPCLLARKNNEINFVDGTRELIGKIPGVQLKEAYLHGDETRCCGMGGAYQISNPEFSSKVREDRLIQLEKYSPNYVVSACPTCEYAFKKAQEQLKNYTSEVKDLVEIIADAAGVKY</sequence>
<dbReference type="Pfam" id="PF13183">
    <property type="entry name" value="Fer4_8"/>
    <property type="match status" value="1"/>
</dbReference>
<keyword evidence="3" id="KW-0479">Metal-binding</keyword>
<dbReference type="InterPro" id="IPR004017">
    <property type="entry name" value="Cys_rich_dom"/>
</dbReference>
<keyword evidence="5" id="KW-0408">Iron</keyword>
<keyword evidence="6" id="KW-0411">Iron-sulfur</keyword>
<feature type="domain" description="4Fe-4S ferredoxin-type" evidence="8">
    <location>
        <begin position="51"/>
        <end position="121"/>
    </location>
</feature>
<accession>A0ABY6HWK4</accession>
<dbReference type="GO" id="GO:0051912">
    <property type="term" value="F:CoB--CoM heterodisulfide reductase activity"/>
    <property type="evidence" value="ECO:0007669"/>
    <property type="project" value="UniProtKB-EC"/>
</dbReference>
<evidence type="ECO:0000259" key="7">
    <source>
        <dbReference type="Pfam" id="PF02754"/>
    </source>
</evidence>
<keyword evidence="2" id="KW-0004">4Fe-4S</keyword>
<proteinExistence type="inferred from homology"/>
<dbReference type="InterPro" id="IPR051460">
    <property type="entry name" value="HdrC_iron-sulfur_subunit"/>
</dbReference>
<reference evidence="9" key="1">
    <citation type="submission" date="2022-09" db="EMBL/GenBank/DDBJ databases">
        <title>Actin cytoskeleton and complex cell architecture in an #Asgard archaeon.</title>
        <authorList>
            <person name="Ponce Toledo R.I."/>
            <person name="Schleper C."/>
            <person name="Rodrigues Oliveira T."/>
            <person name="Wollweber F."/>
            <person name="Xu J."/>
            <person name="Rittmann S."/>
            <person name="Klingl A."/>
            <person name="Pilhofer M."/>
        </authorList>
    </citation>
    <scope>NUCLEOTIDE SEQUENCE</scope>
    <source>
        <strain evidence="9">B-35</strain>
    </source>
</reference>
<keyword evidence="10" id="KW-1185">Reference proteome</keyword>
<dbReference type="PANTHER" id="PTHR43255">
    <property type="entry name" value="IRON-SULFUR-BINDING OXIDOREDUCTASE FADF-RELATED-RELATED"/>
    <property type="match status" value="1"/>
</dbReference>
<dbReference type="PROSITE" id="PS00198">
    <property type="entry name" value="4FE4S_FER_1"/>
    <property type="match status" value="1"/>
</dbReference>
<evidence type="ECO:0000313" key="9">
    <source>
        <dbReference type="EMBL" id="UYP47795.1"/>
    </source>
</evidence>
<protein>
    <submittedName>
        <fullName evidence="9">Dihydromethanophenazine:CoB--CoM heterodisulfide reductase subunit D</fullName>
        <ecNumber evidence="9">1.8.98.1</ecNumber>
    </submittedName>
</protein>
<feature type="domain" description="Cysteine-rich" evidence="7">
    <location>
        <begin position="178"/>
        <end position="262"/>
    </location>
</feature>
<feature type="domain" description="Cysteine-rich" evidence="7">
    <location>
        <begin position="302"/>
        <end position="393"/>
    </location>
</feature>
<gene>
    <name evidence="9" type="ORF">NEF87_004080</name>
</gene>
<evidence type="ECO:0000313" key="10">
    <source>
        <dbReference type="Proteomes" id="UP001208689"/>
    </source>
</evidence>
<dbReference type="EC" id="1.8.98.1" evidence="9"/>
<name>A0ABY6HWK4_9ARCH</name>
<evidence type="ECO:0000256" key="1">
    <source>
        <dbReference type="ARBA" id="ARBA00007097"/>
    </source>
</evidence>
<evidence type="ECO:0000256" key="4">
    <source>
        <dbReference type="ARBA" id="ARBA00023002"/>
    </source>
</evidence>
<dbReference type="InterPro" id="IPR017896">
    <property type="entry name" value="4Fe4S_Fe-S-bd"/>
</dbReference>
<organism evidence="9 10">
    <name type="scientific">Candidatus Lokiarchaeum ossiferum</name>
    <dbReference type="NCBI Taxonomy" id="2951803"/>
    <lineage>
        <taxon>Archaea</taxon>
        <taxon>Promethearchaeati</taxon>
        <taxon>Promethearchaeota</taxon>
        <taxon>Promethearchaeia</taxon>
        <taxon>Promethearchaeales</taxon>
        <taxon>Promethearchaeaceae</taxon>
        <taxon>Candidatus Lokiarchaeum</taxon>
    </lineage>
</organism>
<dbReference type="InterPro" id="IPR017900">
    <property type="entry name" value="4Fe4S_Fe_S_CS"/>
</dbReference>
<evidence type="ECO:0000259" key="8">
    <source>
        <dbReference type="Pfam" id="PF13183"/>
    </source>
</evidence>
<comment type="similarity">
    <text evidence="1">Belongs to the HdrC family.</text>
</comment>
<dbReference type="InterPro" id="IPR009051">
    <property type="entry name" value="Helical_ferredxn"/>
</dbReference>
<keyword evidence="4 9" id="KW-0560">Oxidoreductase</keyword>
<dbReference type="Gene3D" id="1.10.1060.10">
    <property type="entry name" value="Alpha-helical ferredoxin"/>
    <property type="match status" value="1"/>
</dbReference>
<dbReference type="SUPFAM" id="SSF46548">
    <property type="entry name" value="alpha-helical ferredoxin"/>
    <property type="match status" value="1"/>
</dbReference>
<evidence type="ECO:0000256" key="2">
    <source>
        <dbReference type="ARBA" id="ARBA00022485"/>
    </source>
</evidence>
<dbReference type="PANTHER" id="PTHR43255:SF1">
    <property type="entry name" value="IRON-SULFUR-BINDING OXIDOREDUCTASE FADF-RELATED"/>
    <property type="match status" value="1"/>
</dbReference>
<evidence type="ECO:0000256" key="3">
    <source>
        <dbReference type="ARBA" id="ARBA00022723"/>
    </source>
</evidence>